<dbReference type="EMBL" id="MGFS01000028">
    <property type="protein sequence ID" value="OGM10834.1"/>
    <property type="molecule type" value="Genomic_DNA"/>
</dbReference>
<proteinExistence type="predicted"/>
<accession>A0A1F7X6X5</accession>
<protein>
    <submittedName>
        <fullName evidence="1">Uncharacterized protein</fullName>
    </submittedName>
</protein>
<dbReference type="Proteomes" id="UP000177053">
    <property type="component" value="Unassembled WGS sequence"/>
</dbReference>
<dbReference type="InterPro" id="IPR014729">
    <property type="entry name" value="Rossmann-like_a/b/a_fold"/>
</dbReference>
<reference evidence="1 2" key="1">
    <citation type="journal article" date="2016" name="Nat. Commun.">
        <title>Thousands of microbial genomes shed light on interconnected biogeochemical processes in an aquifer system.</title>
        <authorList>
            <person name="Anantharaman K."/>
            <person name="Brown C.T."/>
            <person name="Hug L.A."/>
            <person name="Sharon I."/>
            <person name="Castelle C.J."/>
            <person name="Probst A.J."/>
            <person name="Thomas B.C."/>
            <person name="Singh A."/>
            <person name="Wilkins M.J."/>
            <person name="Karaoz U."/>
            <person name="Brodie E.L."/>
            <person name="Williams K.H."/>
            <person name="Hubbard S.S."/>
            <person name="Banfield J.F."/>
        </authorList>
    </citation>
    <scope>NUCLEOTIDE SEQUENCE [LARGE SCALE GENOMIC DNA]</scope>
</reference>
<sequence length="229" mass="26325">MRREKAELEFQKAIEEAETFVGYFSKQELLMMNLAALCTYQVTGKTIDKSIAGVMLKATLNKEIFSMDELRGFREKREETLRNSKIVRSKDEKWGLVHGHYSRFTLAQIVGFVVARRQCNKLAVLLESSERSLKFKGREAEISDKDRGNILLASGLADEVEIIKGDRYDDEFYREIIKLTKPEVYFGNQEWDEERRREGELRAGLVGAEIILLPEVKGSHLSDVEDLLA</sequence>
<comment type="caution">
    <text evidence="1">The sequence shown here is derived from an EMBL/GenBank/DDBJ whole genome shotgun (WGS) entry which is preliminary data.</text>
</comment>
<name>A0A1F7X6X5_9BACT</name>
<gene>
    <name evidence="1" type="ORF">A2Z22_03030</name>
</gene>
<dbReference type="Gene3D" id="3.40.50.620">
    <property type="entry name" value="HUPs"/>
    <property type="match status" value="1"/>
</dbReference>
<organism evidence="1 2">
    <name type="scientific">Candidatus Woesebacteria bacterium RBG_16_34_12</name>
    <dbReference type="NCBI Taxonomy" id="1802480"/>
    <lineage>
        <taxon>Bacteria</taxon>
        <taxon>Candidatus Woeseibacteriota</taxon>
    </lineage>
</organism>
<dbReference type="AlphaFoldDB" id="A0A1F7X6X5"/>
<evidence type="ECO:0000313" key="2">
    <source>
        <dbReference type="Proteomes" id="UP000177053"/>
    </source>
</evidence>
<evidence type="ECO:0000313" key="1">
    <source>
        <dbReference type="EMBL" id="OGM10834.1"/>
    </source>
</evidence>